<dbReference type="PANTHER" id="PTHR13610:SF11">
    <property type="entry name" value="METHYLTRANSFERASE DOMAIN-CONTAINING PROTEIN"/>
    <property type="match status" value="1"/>
</dbReference>
<dbReference type="Proteomes" id="UP000599009">
    <property type="component" value="Unassembled WGS sequence"/>
</dbReference>
<feature type="transmembrane region" description="Helical" evidence="4">
    <location>
        <begin position="157"/>
        <end position="178"/>
    </location>
</feature>
<dbReference type="PANTHER" id="PTHR13610">
    <property type="entry name" value="METHYLTRANSFERASE DOMAIN-CONTAINING PROTEIN"/>
    <property type="match status" value="1"/>
</dbReference>
<gene>
    <name evidence="6" type="ORF">GCM10011394_10970</name>
</gene>
<dbReference type="Gene3D" id="3.40.50.150">
    <property type="entry name" value="Vaccinia Virus protein VP39"/>
    <property type="match status" value="1"/>
</dbReference>
<reference evidence="7" key="1">
    <citation type="journal article" date="2019" name="Int. J. Syst. Evol. Microbiol.">
        <title>The Global Catalogue of Microorganisms (GCM) 10K type strain sequencing project: providing services to taxonomists for standard genome sequencing and annotation.</title>
        <authorList>
            <consortium name="The Broad Institute Genomics Platform"/>
            <consortium name="The Broad Institute Genome Sequencing Center for Infectious Disease"/>
            <person name="Wu L."/>
            <person name="Ma J."/>
        </authorList>
    </citation>
    <scope>NUCLEOTIDE SEQUENCE [LARGE SCALE GENOMIC DNA]</scope>
    <source>
        <strain evidence="7">CGMCC 1.8985</strain>
    </source>
</reference>
<dbReference type="InterPro" id="IPR029063">
    <property type="entry name" value="SAM-dependent_MTases_sf"/>
</dbReference>
<evidence type="ECO:0000256" key="1">
    <source>
        <dbReference type="ARBA" id="ARBA00022603"/>
    </source>
</evidence>
<dbReference type="GO" id="GO:0032259">
    <property type="term" value="P:methylation"/>
    <property type="evidence" value="ECO:0007669"/>
    <property type="project" value="UniProtKB-KW"/>
</dbReference>
<name>A0ABQ2EAG4_9GAMM</name>
<feature type="domain" description="Methyltransferase" evidence="5">
    <location>
        <begin position="48"/>
        <end position="134"/>
    </location>
</feature>
<keyword evidence="3" id="KW-0949">S-adenosyl-L-methionine</keyword>
<dbReference type="EMBL" id="BMME01000001">
    <property type="protein sequence ID" value="GGK03785.1"/>
    <property type="molecule type" value="Genomic_DNA"/>
</dbReference>
<dbReference type="CDD" id="cd02440">
    <property type="entry name" value="AdoMet_MTases"/>
    <property type="match status" value="1"/>
</dbReference>
<protein>
    <submittedName>
        <fullName evidence="6">Methyltransferase</fullName>
    </submittedName>
</protein>
<organism evidence="6 7">
    <name type="scientific">Luteimonas terricola</name>
    <dbReference type="NCBI Taxonomy" id="645597"/>
    <lineage>
        <taxon>Bacteria</taxon>
        <taxon>Pseudomonadati</taxon>
        <taxon>Pseudomonadota</taxon>
        <taxon>Gammaproteobacteria</taxon>
        <taxon>Lysobacterales</taxon>
        <taxon>Lysobacteraceae</taxon>
        <taxon>Luteimonas</taxon>
    </lineage>
</organism>
<keyword evidence="7" id="KW-1185">Reference proteome</keyword>
<proteinExistence type="predicted"/>
<keyword evidence="4" id="KW-0472">Membrane</keyword>
<keyword evidence="4" id="KW-1133">Transmembrane helix</keyword>
<accession>A0ABQ2EAG4</accession>
<keyword evidence="1 6" id="KW-0489">Methyltransferase</keyword>
<comment type="caution">
    <text evidence="6">The sequence shown here is derived from an EMBL/GenBank/DDBJ whole genome shotgun (WGS) entry which is preliminary data.</text>
</comment>
<dbReference type="GO" id="GO:0008168">
    <property type="term" value="F:methyltransferase activity"/>
    <property type="evidence" value="ECO:0007669"/>
    <property type="project" value="UniProtKB-KW"/>
</dbReference>
<evidence type="ECO:0000256" key="2">
    <source>
        <dbReference type="ARBA" id="ARBA00022679"/>
    </source>
</evidence>
<evidence type="ECO:0000313" key="6">
    <source>
        <dbReference type="EMBL" id="GGK03785.1"/>
    </source>
</evidence>
<keyword evidence="2" id="KW-0808">Transferase</keyword>
<evidence type="ECO:0000313" key="7">
    <source>
        <dbReference type="Proteomes" id="UP000599009"/>
    </source>
</evidence>
<evidence type="ECO:0000256" key="3">
    <source>
        <dbReference type="ARBA" id="ARBA00022691"/>
    </source>
</evidence>
<evidence type="ECO:0000259" key="5">
    <source>
        <dbReference type="Pfam" id="PF13649"/>
    </source>
</evidence>
<dbReference type="SUPFAM" id="SSF53335">
    <property type="entry name" value="S-adenosyl-L-methionine-dependent methyltransferases"/>
    <property type="match status" value="1"/>
</dbReference>
<dbReference type="InterPro" id="IPR026170">
    <property type="entry name" value="FAM173A/B"/>
</dbReference>
<dbReference type="Pfam" id="PF13649">
    <property type="entry name" value="Methyltransf_25"/>
    <property type="match status" value="1"/>
</dbReference>
<dbReference type="InterPro" id="IPR041698">
    <property type="entry name" value="Methyltransf_25"/>
</dbReference>
<sequence length="261" mass="28967">MQRLSSEVVFEDRPDPFAMPLDVPFVPTGERVVQAMLKLAAVDAGDVVYDLGSGDGRIVVAAARDHGAQAVGVEIDRERVERAEAYAARAGVGHRVSFIEYDLFHADFSPATVVTMYLLDSVNLDLRPRLLEELRPGTRVVSHAFDMGDWKPDRKMSAGGVVIFLWMIPASVAGTWGWEASHGRRFRVRLQQTWQRVEGEAWIDDRPAKLKRAVLWGDWLELVLRPAGAAAPKSVFMRCGRDRWLGFSGNHKGAAASRLCA</sequence>
<evidence type="ECO:0000256" key="4">
    <source>
        <dbReference type="SAM" id="Phobius"/>
    </source>
</evidence>
<keyword evidence="4" id="KW-0812">Transmembrane</keyword>